<dbReference type="GeneID" id="69005725"/>
<sequence>MIDALPDPVSADQRPLVSVLLIAYRQEHLIEAALESVLAQDYSPLEIIVSDDCSPDRTFDVMADVVRRYDGPHRVILNRNEKNEGISAHLSKLARMSRGELLVVAAGDDVSAPERCRRLVEFWLAHNRTPDLISSDLVELDARGDTHARIAPTDLGRYRSFDDWLAGRPYVVGAAHAWSRRLFDRFGDMMPGAMAEDQIMTFRAIMTGGALSLREPLVRYRHGGLSRKRRWKTVDDFIARILQTNRFALAEVTQLIRDADTAGVGPRMRDALAGKIARESYTRDVFAAEGLAAKLRLLATASRVKPGFRIRMFLYAACPAVYAPVFALKRWLARDAR</sequence>
<dbReference type="SUPFAM" id="SSF53448">
    <property type="entry name" value="Nucleotide-diphospho-sugar transferases"/>
    <property type="match status" value="1"/>
</dbReference>
<dbReference type="GO" id="GO:0016758">
    <property type="term" value="F:hexosyltransferase activity"/>
    <property type="evidence" value="ECO:0007669"/>
    <property type="project" value="UniProtKB-ARBA"/>
</dbReference>
<feature type="domain" description="Glycosyltransferase 2-like" evidence="1">
    <location>
        <begin position="18"/>
        <end position="129"/>
    </location>
</feature>
<dbReference type="Pfam" id="PF00535">
    <property type="entry name" value="Glycos_transf_2"/>
    <property type="match status" value="1"/>
</dbReference>
<evidence type="ECO:0000313" key="3">
    <source>
        <dbReference type="Proteomes" id="UP000217994"/>
    </source>
</evidence>
<evidence type="ECO:0000313" key="2">
    <source>
        <dbReference type="EMBL" id="PCE32099.1"/>
    </source>
</evidence>
<dbReference type="PANTHER" id="PTHR22916">
    <property type="entry name" value="GLYCOSYLTRANSFERASE"/>
    <property type="match status" value="1"/>
</dbReference>
<dbReference type="Proteomes" id="UP000217994">
    <property type="component" value="Unassembled WGS sequence"/>
</dbReference>
<protein>
    <submittedName>
        <fullName evidence="2">Glycosyl transferase family 2</fullName>
    </submittedName>
</protein>
<gene>
    <name evidence="2" type="ORF">BZL54_12485</name>
</gene>
<keyword evidence="2" id="KW-0808">Transferase</keyword>
<proteinExistence type="predicted"/>
<dbReference type="PANTHER" id="PTHR22916:SF3">
    <property type="entry name" value="UDP-GLCNAC:BETAGAL BETA-1,3-N-ACETYLGLUCOSAMINYLTRANSFERASE-LIKE PROTEIN 1"/>
    <property type="match status" value="1"/>
</dbReference>
<dbReference type="EMBL" id="MTZU01000031">
    <property type="protein sequence ID" value="PCE32099.1"/>
    <property type="molecule type" value="Genomic_DNA"/>
</dbReference>
<dbReference type="InterPro" id="IPR001173">
    <property type="entry name" value="Glyco_trans_2-like"/>
</dbReference>
<dbReference type="AlphaFoldDB" id="A0A2A4FIF0"/>
<name>A0A2A4FIF0_9BURK</name>
<dbReference type="Gene3D" id="3.90.550.10">
    <property type="entry name" value="Spore Coat Polysaccharide Biosynthesis Protein SpsA, Chain A"/>
    <property type="match status" value="1"/>
</dbReference>
<dbReference type="RefSeq" id="WP_084904679.1">
    <property type="nucleotide sequence ID" value="NZ_CP020737.1"/>
</dbReference>
<accession>A0A2A4FIF0</accession>
<comment type="caution">
    <text evidence="2">The sequence shown here is derived from an EMBL/GenBank/DDBJ whole genome shotgun (WGS) entry which is preliminary data.</text>
</comment>
<organism evidence="2 3">
    <name type="scientific">Burkholderia ubonensis subsp. mesacidophila</name>
    <dbReference type="NCBI Taxonomy" id="265293"/>
    <lineage>
        <taxon>Bacteria</taxon>
        <taxon>Pseudomonadati</taxon>
        <taxon>Pseudomonadota</taxon>
        <taxon>Betaproteobacteria</taxon>
        <taxon>Burkholderiales</taxon>
        <taxon>Burkholderiaceae</taxon>
        <taxon>Burkholderia</taxon>
        <taxon>Burkholderia cepacia complex</taxon>
    </lineage>
</organism>
<reference evidence="2 3" key="1">
    <citation type="submission" date="2017-01" db="EMBL/GenBank/DDBJ databases">
        <title>Whole-Genome Shotgun Sequencing of Two beta-Proteobacterial Species in Search of the Bulgecin Biosynthetic Cluster.</title>
        <authorList>
            <person name="Horsman M.E."/>
            <person name="Marous D.R."/>
            <person name="Li R."/>
            <person name="Oliver R.A."/>
            <person name="Byun B."/>
            <person name="Emrich S.J."/>
            <person name="Boggess B."/>
            <person name="Townsend C.A."/>
            <person name="Mobashery S."/>
        </authorList>
    </citation>
    <scope>NUCLEOTIDE SEQUENCE [LARGE SCALE GENOMIC DNA]</scope>
    <source>
        <strain evidence="2 3">ATCC 31433</strain>
    </source>
</reference>
<dbReference type="InterPro" id="IPR029044">
    <property type="entry name" value="Nucleotide-diphossugar_trans"/>
</dbReference>
<evidence type="ECO:0000259" key="1">
    <source>
        <dbReference type="Pfam" id="PF00535"/>
    </source>
</evidence>